<name>A0ABX1MU76_9RHOO</name>
<dbReference type="EMBL" id="WTVR01000037">
    <property type="protein sequence ID" value="NMF90241.1"/>
    <property type="molecule type" value="Genomic_DNA"/>
</dbReference>
<organism evidence="1 2">
    <name type="scientific">Aromatoleum petrolei</name>
    <dbReference type="NCBI Taxonomy" id="76116"/>
    <lineage>
        <taxon>Bacteria</taxon>
        <taxon>Pseudomonadati</taxon>
        <taxon>Pseudomonadota</taxon>
        <taxon>Betaproteobacteria</taxon>
        <taxon>Rhodocyclales</taxon>
        <taxon>Rhodocyclaceae</taxon>
        <taxon>Aromatoleum</taxon>
    </lineage>
</organism>
<dbReference type="RefSeq" id="WP_169207587.1">
    <property type="nucleotide sequence ID" value="NZ_CP059560.1"/>
</dbReference>
<sequence length="163" mass="18495">MVRETAPCPVPMPDYHWTERQFDEMSWHDCHVHALRLVEGEYGAGELVLDLDYIVEWLCDAEGCRFRIVPATLRFREVTNLRLSLDYAGPSAAMGPFSIHAIERRDEPRERYVAQVWTIAINWPRGEIAFEAKGFEQGATGAPVVSAPQCLRADERGRHVQGG</sequence>
<evidence type="ECO:0000313" key="2">
    <source>
        <dbReference type="Proteomes" id="UP000652074"/>
    </source>
</evidence>
<protein>
    <submittedName>
        <fullName evidence="1">Uncharacterized protein</fullName>
    </submittedName>
</protein>
<accession>A0ABX1MU76</accession>
<reference evidence="1 2" key="1">
    <citation type="submission" date="2019-12" db="EMBL/GenBank/DDBJ databases">
        <title>Comparative genomics gives insights into the taxonomy of the Azoarcus-Aromatoleum group and reveals separate origins of nif in the plant-associated Azoarcus and non-plant-associated Aromatoleum sub-groups.</title>
        <authorList>
            <person name="Lafos M."/>
            <person name="Maluk M."/>
            <person name="Batista M."/>
            <person name="Junghare M."/>
            <person name="Carmona M."/>
            <person name="Faoro H."/>
            <person name="Cruz L.M."/>
            <person name="Battistoni F."/>
            <person name="De Souza E."/>
            <person name="Pedrosa F."/>
            <person name="Chen W.-M."/>
            <person name="Poole P.S."/>
            <person name="Dixon R.A."/>
            <person name="James E.K."/>
        </authorList>
    </citation>
    <scope>NUCLEOTIDE SEQUENCE [LARGE SCALE GENOMIC DNA]</scope>
    <source>
        <strain evidence="1 2">ToN1</strain>
    </source>
</reference>
<evidence type="ECO:0000313" key="1">
    <source>
        <dbReference type="EMBL" id="NMF90241.1"/>
    </source>
</evidence>
<gene>
    <name evidence="1" type="ORF">GPA26_17365</name>
</gene>
<comment type="caution">
    <text evidence="1">The sequence shown here is derived from an EMBL/GenBank/DDBJ whole genome shotgun (WGS) entry which is preliminary data.</text>
</comment>
<dbReference type="Proteomes" id="UP000652074">
    <property type="component" value="Unassembled WGS sequence"/>
</dbReference>
<proteinExistence type="predicted"/>
<keyword evidence="2" id="KW-1185">Reference proteome</keyword>